<feature type="domain" description="Methylamine utilisation protein MauE" evidence="5">
    <location>
        <begin position="6"/>
        <end position="131"/>
    </location>
</feature>
<evidence type="ECO:0000313" key="6">
    <source>
        <dbReference type="EMBL" id="MDT0344186.1"/>
    </source>
</evidence>
<evidence type="ECO:0000256" key="1">
    <source>
        <dbReference type="ARBA" id="ARBA00004141"/>
    </source>
</evidence>
<evidence type="ECO:0000256" key="2">
    <source>
        <dbReference type="ARBA" id="ARBA00022692"/>
    </source>
</evidence>
<reference evidence="7" key="1">
    <citation type="submission" date="2023-07" db="EMBL/GenBank/DDBJ databases">
        <title>30 novel species of actinomycetes from the DSMZ collection.</title>
        <authorList>
            <person name="Nouioui I."/>
        </authorList>
    </citation>
    <scope>NUCLEOTIDE SEQUENCE [LARGE SCALE GENOMIC DNA]</scope>
    <source>
        <strain evidence="7">DSM 44938</strain>
    </source>
</reference>
<comment type="subcellular location">
    <subcellularLocation>
        <location evidence="1">Membrane</location>
        <topology evidence="1">Multi-pass membrane protein</topology>
    </subcellularLocation>
</comment>
<gene>
    <name evidence="6" type="ORF">RM590_16400</name>
</gene>
<evidence type="ECO:0000256" key="4">
    <source>
        <dbReference type="ARBA" id="ARBA00023136"/>
    </source>
</evidence>
<dbReference type="Pfam" id="PF07291">
    <property type="entry name" value="MauE"/>
    <property type="match status" value="1"/>
</dbReference>
<accession>A0ABU2MRE6</accession>
<dbReference type="RefSeq" id="WP_311705310.1">
    <property type="nucleotide sequence ID" value="NZ_JAVREL010000008.1"/>
</dbReference>
<keyword evidence="2" id="KW-0812">Transmembrane</keyword>
<sequence length="296" mass="30476">MLSLTASLLPLLLGGLLARTGAAKLASRNLRAQAARTALPRLVRGPDRAALVLRATGAVEVLLAAGLLAFPRAMAPGLATAALGAGFLGYLGYAKAVAPESSCGCTASENAALTWHSFARAGLVAAGGAGAAAAGRPWWSAAADRPGAAAGVLAVGAAVLAYLSAAPERSWQVPLRRLRLRLFGHPLGGDSGAVPVAASVELLERSLAWETASPLIRSGLVEHWDEDGWRILHYTGAHREGGRDRPVSVLFAMDAGAHLDRPAGRVIRVSVVDQETAEVVTPDLVARPRTQLPLAG</sequence>
<proteinExistence type="predicted"/>
<evidence type="ECO:0000313" key="7">
    <source>
        <dbReference type="Proteomes" id="UP001183246"/>
    </source>
</evidence>
<protein>
    <recommendedName>
        <fullName evidence="5">Methylamine utilisation protein MauE domain-containing protein</fullName>
    </recommendedName>
</protein>
<comment type="caution">
    <text evidence="6">The sequence shown here is derived from an EMBL/GenBank/DDBJ whole genome shotgun (WGS) entry which is preliminary data.</text>
</comment>
<keyword evidence="7" id="KW-1185">Reference proteome</keyword>
<name>A0ABU2MRE6_9ACTN</name>
<evidence type="ECO:0000256" key="3">
    <source>
        <dbReference type="ARBA" id="ARBA00022989"/>
    </source>
</evidence>
<dbReference type="Proteomes" id="UP001183246">
    <property type="component" value="Unassembled WGS sequence"/>
</dbReference>
<dbReference type="InterPro" id="IPR009908">
    <property type="entry name" value="Methylamine_util_MauE"/>
</dbReference>
<organism evidence="6 7">
    <name type="scientific">Streptomyces litchfieldiae</name>
    <dbReference type="NCBI Taxonomy" id="3075543"/>
    <lineage>
        <taxon>Bacteria</taxon>
        <taxon>Bacillati</taxon>
        <taxon>Actinomycetota</taxon>
        <taxon>Actinomycetes</taxon>
        <taxon>Kitasatosporales</taxon>
        <taxon>Streptomycetaceae</taxon>
        <taxon>Streptomyces</taxon>
    </lineage>
</organism>
<keyword evidence="4" id="KW-0472">Membrane</keyword>
<evidence type="ECO:0000259" key="5">
    <source>
        <dbReference type="Pfam" id="PF07291"/>
    </source>
</evidence>
<keyword evidence="3" id="KW-1133">Transmembrane helix</keyword>
<dbReference type="EMBL" id="JAVREL010000008">
    <property type="protein sequence ID" value="MDT0344186.1"/>
    <property type="molecule type" value="Genomic_DNA"/>
</dbReference>